<dbReference type="Proteomes" id="UP000199048">
    <property type="component" value="Unassembled WGS sequence"/>
</dbReference>
<dbReference type="EMBL" id="FOTK01000002">
    <property type="protein sequence ID" value="SFL21951.1"/>
    <property type="molecule type" value="Genomic_DNA"/>
</dbReference>
<dbReference type="AlphaFoldDB" id="A0A1I4FYX5"/>
<name>A0A1I4FYX5_9HYPH</name>
<keyword evidence="2" id="KW-1185">Reference proteome</keyword>
<proteinExistence type="predicted"/>
<evidence type="ECO:0000313" key="2">
    <source>
        <dbReference type="Proteomes" id="UP000199048"/>
    </source>
</evidence>
<dbReference type="InterPro" id="IPR025528">
    <property type="entry name" value="BrnA_antitoxin"/>
</dbReference>
<dbReference type="Pfam" id="PF14384">
    <property type="entry name" value="BrnA_antitoxin"/>
    <property type="match status" value="1"/>
</dbReference>
<gene>
    <name evidence="1" type="ORF">SAMN05192568_100229</name>
</gene>
<dbReference type="STRING" id="582667.SAMN05192568_100229"/>
<protein>
    <submittedName>
        <fullName evidence="1">Uncharacterized conserved protein, DUF4415 family</fullName>
    </submittedName>
</protein>
<reference evidence="2" key="1">
    <citation type="submission" date="2016-10" db="EMBL/GenBank/DDBJ databases">
        <authorList>
            <person name="Varghese N."/>
            <person name="Submissions S."/>
        </authorList>
    </citation>
    <scope>NUCLEOTIDE SEQUENCE [LARGE SCALE GENOMIC DNA]</scope>
    <source>
        <strain evidence="2">BL36</strain>
    </source>
</reference>
<sequence length="117" mass="12713">MTTRDMTKRRAPPLSDAEEALLQASIANNPDSAELTDAELARLRPARDVLPPAVYAALTQGHPVQDETGRVQLTLNVDPDVLAAYKAGGPDWQARMNQALAEGIARGKRRTRTVKRG</sequence>
<dbReference type="OrthoDB" id="361944at2"/>
<organism evidence="1 2">
    <name type="scientific">Methylobacterium pseudosasicola</name>
    <dbReference type="NCBI Taxonomy" id="582667"/>
    <lineage>
        <taxon>Bacteria</taxon>
        <taxon>Pseudomonadati</taxon>
        <taxon>Pseudomonadota</taxon>
        <taxon>Alphaproteobacteria</taxon>
        <taxon>Hyphomicrobiales</taxon>
        <taxon>Methylobacteriaceae</taxon>
        <taxon>Methylobacterium</taxon>
    </lineage>
</organism>
<dbReference type="RefSeq" id="WP_092036828.1">
    <property type="nucleotide sequence ID" value="NZ_FOTK01000002.1"/>
</dbReference>
<evidence type="ECO:0000313" key="1">
    <source>
        <dbReference type="EMBL" id="SFL21951.1"/>
    </source>
</evidence>
<accession>A0A1I4FYX5</accession>